<keyword evidence="1" id="KW-1133">Transmembrane helix</keyword>
<accession>A0ABN9VE23</accession>
<feature type="transmembrane region" description="Helical" evidence="1">
    <location>
        <begin position="136"/>
        <end position="156"/>
    </location>
</feature>
<evidence type="ECO:0000313" key="2">
    <source>
        <dbReference type="EMBL" id="CAK0871069.1"/>
    </source>
</evidence>
<proteinExistence type="predicted"/>
<reference evidence="2" key="1">
    <citation type="submission" date="2023-10" db="EMBL/GenBank/DDBJ databases">
        <authorList>
            <person name="Chen Y."/>
            <person name="Shah S."/>
            <person name="Dougan E. K."/>
            <person name="Thang M."/>
            <person name="Chan C."/>
        </authorList>
    </citation>
    <scope>NUCLEOTIDE SEQUENCE [LARGE SCALE GENOMIC DNA]</scope>
</reference>
<sequence length="157" mass="17658">MTKVMPKTKEMKETLQTVMVSVLNLLPRLPVAIVVEHRCPRDDSETTHDTRTEWLNMFDGCREQGAQTNAFDMDLQMLQGPEALLRALPQAAAANLMEQIRLVTRASHYSVGLFVEMFLLSLIPLIFLLFLMMMSLLTHVANLAGIVVLDASLFLVN</sequence>
<keyword evidence="1" id="KW-0472">Membrane</keyword>
<feature type="non-terminal residue" evidence="2">
    <location>
        <position position="157"/>
    </location>
</feature>
<organism evidence="2 3">
    <name type="scientific">Prorocentrum cordatum</name>
    <dbReference type="NCBI Taxonomy" id="2364126"/>
    <lineage>
        <taxon>Eukaryota</taxon>
        <taxon>Sar</taxon>
        <taxon>Alveolata</taxon>
        <taxon>Dinophyceae</taxon>
        <taxon>Prorocentrales</taxon>
        <taxon>Prorocentraceae</taxon>
        <taxon>Prorocentrum</taxon>
    </lineage>
</organism>
<evidence type="ECO:0000313" key="3">
    <source>
        <dbReference type="Proteomes" id="UP001189429"/>
    </source>
</evidence>
<keyword evidence="3" id="KW-1185">Reference proteome</keyword>
<comment type="caution">
    <text evidence="2">The sequence shown here is derived from an EMBL/GenBank/DDBJ whole genome shotgun (WGS) entry which is preliminary data.</text>
</comment>
<gene>
    <name evidence="2" type="ORF">PCOR1329_LOCUS57018</name>
</gene>
<protein>
    <submittedName>
        <fullName evidence="2">Uncharacterized protein</fullName>
    </submittedName>
</protein>
<feature type="transmembrane region" description="Helical" evidence="1">
    <location>
        <begin position="109"/>
        <end position="130"/>
    </location>
</feature>
<evidence type="ECO:0000256" key="1">
    <source>
        <dbReference type="SAM" id="Phobius"/>
    </source>
</evidence>
<dbReference type="EMBL" id="CAUYUJ010017033">
    <property type="protein sequence ID" value="CAK0871069.1"/>
    <property type="molecule type" value="Genomic_DNA"/>
</dbReference>
<name>A0ABN9VE23_9DINO</name>
<keyword evidence="1" id="KW-0812">Transmembrane</keyword>
<dbReference type="Proteomes" id="UP001189429">
    <property type="component" value="Unassembled WGS sequence"/>
</dbReference>